<proteinExistence type="predicted"/>
<feature type="compositionally biased region" description="Gly residues" evidence="1">
    <location>
        <begin position="32"/>
        <end position="53"/>
    </location>
</feature>
<feature type="compositionally biased region" description="Low complexity" evidence="1">
    <location>
        <begin position="145"/>
        <end position="158"/>
    </location>
</feature>
<organism evidence="2 3">
    <name type="scientific">Volvox africanus</name>
    <dbReference type="NCBI Taxonomy" id="51714"/>
    <lineage>
        <taxon>Eukaryota</taxon>
        <taxon>Viridiplantae</taxon>
        <taxon>Chlorophyta</taxon>
        <taxon>core chlorophytes</taxon>
        <taxon>Chlorophyceae</taxon>
        <taxon>CS clade</taxon>
        <taxon>Chlamydomonadales</taxon>
        <taxon>Volvocaceae</taxon>
        <taxon>Volvox</taxon>
    </lineage>
</organism>
<evidence type="ECO:0000313" key="2">
    <source>
        <dbReference type="EMBL" id="GIL49108.1"/>
    </source>
</evidence>
<accession>A0A8J4AWI4</accession>
<protein>
    <submittedName>
        <fullName evidence="2">Uncharacterized protein</fullName>
    </submittedName>
</protein>
<dbReference type="EMBL" id="BNCO01000006">
    <property type="protein sequence ID" value="GIL49108.1"/>
    <property type="molecule type" value="Genomic_DNA"/>
</dbReference>
<comment type="caution">
    <text evidence="2">The sequence shown here is derived from an EMBL/GenBank/DDBJ whole genome shotgun (WGS) entry which is preliminary data.</text>
</comment>
<keyword evidence="3" id="KW-1185">Reference proteome</keyword>
<evidence type="ECO:0000256" key="1">
    <source>
        <dbReference type="SAM" id="MobiDB-lite"/>
    </source>
</evidence>
<feature type="region of interest" description="Disordered" evidence="1">
    <location>
        <begin position="76"/>
        <end position="223"/>
    </location>
</feature>
<feature type="region of interest" description="Disordered" evidence="1">
    <location>
        <begin position="28"/>
        <end position="63"/>
    </location>
</feature>
<dbReference type="Proteomes" id="UP000747399">
    <property type="component" value="Unassembled WGS sequence"/>
</dbReference>
<sequence>PGRTAAAVQTEQPAHQTAAQVAVAVKPVQAGNRGGRGGQGGCGGGSGRGGRSGGHLTDDWQVGNVGLARCGGRRRTLEMGAKADGGARRTRQCTDEGPAAEDGGRSANQGVAGVGGTVAAPVQLHARGVAVEPTEAGGPHEKQEQQQGRQEQAQQRQQRQQREQREQQGRNAAPSGSGPQSGAPTTAAVAGRPGVAGPAPAPWAWPTSRPVQGGTEGTDREGE</sequence>
<evidence type="ECO:0000313" key="3">
    <source>
        <dbReference type="Proteomes" id="UP000747399"/>
    </source>
</evidence>
<dbReference type="AlphaFoldDB" id="A0A8J4AWI4"/>
<feature type="non-terminal residue" evidence="2">
    <location>
        <position position="1"/>
    </location>
</feature>
<feature type="compositionally biased region" description="Low complexity" evidence="1">
    <location>
        <begin position="187"/>
        <end position="206"/>
    </location>
</feature>
<gene>
    <name evidence="2" type="ORF">Vafri_5575</name>
</gene>
<feature type="compositionally biased region" description="Low complexity" evidence="1">
    <location>
        <begin position="107"/>
        <end position="122"/>
    </location>
</feature>
<feature type="non-terminal residue" evidence="2">
    <location>
        <position position="223"/>
    </location>
</feature>
<reference evidence="2" key="1">
    <citation type="journal article" date="2021" name="Proc. Natl. Acad. Sci. U.S.A.">
        <title>Three genomes in the algal genus Volvox reveal the fate of a haploid sex-determining region after a transition to homothallism.</title>
        <authorList>
            <person name="Yamamoto K."/>
            <person name="Hamaji T."/>
            <person name="Kawai-Toyooka H."/>
            <person name="Matsuzaki R."/>
            <person name="Takahashi F."/>
            <person name="Nishimura Y."/>
            <person name="Kawachi M."/>
            <person name="Noguchi H."/>
            <person name="Minakuchi Y."/>
            <person name="Umen J.G."/>
            <person name="Toyoda A."/>
            <person name="Nozaki H."/>
        </authorList>
    </citation>
    <scope>NUCLEOTIDE SEQUENCE</scope>
    <source>
        <strain evidence="2">NIES-3780</strain>
    </source>
</reference>
<name>A0A8J4AWI4_9CHLO</name>